<dbReference type="Proteomes" id="UP000309676">
    <property type="component" value="Unassembled WGS sequence"/>
</dbReference>
<keyword evidence="3" id="KW-1185">Reference proteome</keyword>
<dbReference type="RefSeq" id="WP_138194839.1">
    <property type="nucleotide sequence ID" value="NZ_VCIW01000008.1"/>
</dbReference>
<evidence type="ECO:0000313" key="3">
    <source>
        <dbReference type="Proteomes" id="UP000309676"/>
    </source>
</evidence>
<sequence>MSALGAGRTAEVFEHGADKVVKLYLTGFPRDSVEYEHEMSRIVADLGIPAPRALDMVDTEGRHGIVFERAEGSTLLQQMLRHPGERNRFAREFADLHVCIHRCQVDAGRHPSLRVLKAELARNIRNATQLSSDIKTKLLRHTERLPDGNAVCHGDYHPDNVISGERAWVIDWMTGAIGDAAGDVARTLLLFRYGTPPEDLPPDAKEALRRARNEWSEAYLERYLELSGLTLRRIEEWTLPVAAARLTEGIPEEEKAQLLRLIEDATRGPSE</sequence>
<comment type="caution">
    <text evidence="2">The sequence shown here is derived from an EMBL/GenBank/DDBJ whole genome shotgun (WGS) entry which is preliminary data.</text>
</comment>
<dbReference type="SUPFAM" id="SSF56112">
    <property type="entry name" value="Protein kinase-like (PK-like)"/>
    <property type="match status" value="1"/>
</dbReference>
<dbReference type="InterPro" id="IPR051678">
    <property type="entry name" value="AGP_Transferase"/>
</dbReference>
<feature type="domain" description="Aminoglycoside phosphotransferase" evidence="1">
    <location>
        <begin position="4"/>
        <end position="213"/>
    </location>
</feature>
<dbReference type="OrthoDB" id="9800774at2"/>
<organism evidence="2 3">
    <name type="scientific">Paenibacillus antri</name>
    <dbReference type="NCBI Taxonomy" id="2582848"/>
    <lineage>
        <taxon>Bacteria</taxon>
        <taxon>Bacillati</taxon>
        <taxon>Bacillota</taxon>
        <taxon>Bacilli</taxon>
        <taxon>Bacillales</taxon>
        <taxon>Paenibacillaceae</taxon>
        <taxon>Paenibacillus</taxon>
    </lineage>
</organism>
<evidence type="ECO:0000313" key="2">
    <source>
        <dbReference type="EMBL" id="TLS51624.1"/>
    </source>
</evidence>
<evidence type="ECO:0000259" key="1">
    <source>
        <dbReference type="Pfam" id="PF01636"/>
    </source>
</evidence>
<protein>
    <recommendedName>
        <fullName evidence="1">Aminoglycoside phosphotransferase domain-containing protein</fullName>
    </recommendedName>
</protein>
<dbReference type="Gene3D" id="3.90.1200.10">
    <property type="match status" value="1"/>
</dbReference>
<accession>A0A5R9GEI2</accession>
<dbReference type="PANTHER" id="PTHR21310">
    <property type="entry name" value="AMINOGLYCOSIDE PHOSPHOTRANSFERASE-RELATED-RELATED"/>
    <property type="match status" value="1"/>
</dbReference>
<dbReference type="AlphaFoldDB" id="A0A5R9GEI2"/>
<dbReference type="InterPro" id="IPR011009">
    <property type="entry name" value="Kinase-like_dom_sf"/>
</dbReference>
<dbReference type="EMBL" id="VCIW01000008">
    <property type="protein sequence ID" value="TLS51624.1"/>
    <property type="molecule type" value="Genomic_DNA"/>
</dbReference>
<dbReference type="InterPro" id="IPR002575">
    <property type="entry name" value="Aminoglycoside_PTrfase"/>
</dbReference>
<gene>
    <name evidence="2" type="ORF">FE782_14055</name>
</gene>
<name>A0A5R9GEI2_9BACL</name>
<dbReference type="Pfam" id="PF01636">
    <property type="entry name" value="APH"/>
    <property type="match status" value="1"/>
</dbReference>
<proteinExistence type="predicted"/>
<reference evidence="2 3" key="1">
    <citation type="submission" date="2019-05" db="EMBL/GenBank/DDBJ databases">
        <authorList>
            <person name="Narsing Rao M.P."/>
            <person name="Li W.J."/>
        </authorList>
    </citation>
    <scope>NUCLEOTIDE SEQUENCE [LARGE SCALE GENOMIC DNA]</scope>
    <source>
        <strain evidence="2 3">SYSU_K30003</strain>
    </source>
</reference>